<dbReference type="Proteomes" id="UP000184080">
    <property type="component" value="Unassembled WGS sequence"/>
</dbReference>
<feature type="domain" description="Peptidase S9 prolyl oligopeptidase catalytic" evidence="4">
    <location>
        <begin position="465"/>
        <end position="673"/>
    </location>
</feature>
<dbReference type="RefSeq" id="WP_073012249.1">
    <property type="nucleotide sequence ID" value="NZ_FQZO01000012.1"/>
</dbReference>
<dbReference type="InterPro" id="IPR029058">
    <property type="entry name" value="AB_hydrolase_fold"/>
</dbReference>
<name>A0A1M6NQ65_9CLOT</name>
<dbReference type="PANTHER" id="PTHR42776">
    <property type="entry name" value="SERINE PEPTIDASE S9 FAMILY MEMBER"/>
    <property type="match status" value="1"/>
</dbReference>
<evidence type="ECO:0000256" key="2">
    <source>
        <dbReference type="ARBA" id="ARBA00022670"/>
    </source>
</evidence>
<evidence type="ECO:0000256" key="1">
    <source>
        <dbReference type="ARBA" id="ARBA00010040"/>
    </source>
</evidence>
<keyword evidence="6" id="KW-1185">Reference proteome</keyword>
<dbReference type="SUPFAM" id="SSF82171">
    <property type="entry name" value="DPP6 N-terminal domain-like"/>
    <property type="match status" value="1"/>
</dbReference>
<keyword evidence="5" id="KW-0031">Aminopeptidase</keyword>
<evidence type="ECO:0000259" key="4">
    <source>
        <dbReference type="Pfam" id="PF00326"/>
    </source>
</evidence>
<dbReference type="GO" id="GO:0004252">
    <property type="term" value="F:serine-type endopeptidase activity"/>
    <property type="evidence" value="ECO:0007669"/>
    <property type="project" value="TreeGrafter"/>
</dbReference>
<dbReference type="GO" id="GO:0006508">
    <property type="term" value="P:proteolysis"/>
    <property type="evidence" value="ECO:0007669"/>
    <property type="project" value="UniProtKB-KW"/>
</dbReference>
<dbReference type="OrthoDB" id="108903at2"/>
<sequence length="674" mass="78190">MENLKIDDFTRYKFLSGVKHSPNGSHACFVVHNMDFEENKYLSNLWLMDVESEKYKQLTSFDSERSFLWLDDEDIIFPDVRDSKDKEKVQALEEFTQFYKINIHGGEAVKYFRIPRNVSSIKKVDEDTFIFTSQYKINEKDMNALSDEEKSKVLKEKKEEKDYEVLEEIPFWANGGGFTNKKRNRLYIYHVSTDKIDAITEEHTNVDLFNLDDTRTKAVLLISNFKDKMALTNNIAIYDIKNNKLEIIKEDNIDGQAIHLTLSHSFADFIEENKIIYSATDMKRFGVNENDKFYIMDLNNLKATCITPSLDVPLTNSVGSDCRYGGSSLKQVQDNYLYYVTTEGHSSYLNRINAQGKMEKLTTEEGSVDGISINKENILFIGMKTNKLQEIYKLKNNVEKQVTSINTWLNSEKYLSIPEKITVETAPGVNIDGWILKPVNFDENKKYPAILDIHGGPKTVYGTVFYHEMQYWANEGYVVFFCNPRGSDGKGNEFADIRGKYGTIDYDDLMKFTDEVIKKYSFVDSEKIGVTGGSYGGFMTNWIIGHTDRFKAAASQRSISNWISKFCTTDIGYFFVEDQNAATPWDNHEKLWEHSPLKYADKVKTPTLFIHSEEDYRCWLAEGIQMFTALKYHGVEARLCMFRGENHELSRSGKPKHRLRRLREITDWFNIYLK</sequence>
<evidence type="ECO:0000313" key="5">
    <source>
        <dbReference type="EMBL" id="SHJ97845.1"/>
    </source>
</evidence>
<accession>A0A1M6NQ65</accession>
<reference evidence="5 6" key="1">
    <citation type="submission" date="2016-11" db="EMBL/GenBank/DDBJ databases">
        <authorList>
            <person name="Jaros S."/>
            <person name="Januszkiewicz K."/>
            <person name="Wedrychowicz H."/>
        </authorList>
    </citation>
    <scope>NUCLEOTIDE SEQUENCE [LARGE SCALE GENOMIC DNA]</scope>
    <source>
        <strain evidence="5 6">DSM 21864</strain>
    </source>
</reference>
<keyword evidence="3" id="KW-0378">Hydrolase</keyword>
<dbReference type="Pfam" id="PF00326">
    <property type="entry name" value="Peptidase_S9"/>
    <property type="match status" value="1"/>
</dbReference>
<evidence type="ECO:0000256" key="3">
    <source>
        <dbReference type="ARBA" id="ARBA00022801"/>
    </source>
</evidence>
<dbReference type="Gene3D" id="3.40.50.1820">
    <property type="entry name" value="alpha/beta hydrolase"/>
    <property type="match status" value="1"/>
</dbReference>
<dbReference type="STRING" id="1121298.SAMN05444401_0275"/>
<dbReference type="FunFam" id="3.40.50.1820:FF:000028">
    <property type="entry name" value="S9 family peptidase"/>
    <property type="match status" value="1"/>
</dbReference>
<keyword evidence="2" id="KW-0645">Protease</keyword>
<dbReference type="InterPro" id="IPR001375">
    <property type="entry name" value="Peptidase_S9_cat"/>
</dbReference>
<dbReference type="AlphaFoldDB" id="A0A1M6NQ65"/>
<dbReference type="GO" id="GO:0004177">
    <property type="term" value="F:aminopeptidase activity"/>
    <property type="evidence" value="ECO:0007669"/>
    <property type="project" value="UniProtKB-KW"/>
</dbReference>
<proteinExistence type="inferred from homology"/>
<gene>
    <name evidence="5" type="ORF">SAMN05444401_0275</name>
</gene>
<evidence type="ECO:0000313" key="6">
    <source>
        <dbReference type="Proteomes" id="UP000184080"/>
    </source>
</evidence>
<dbReference type="SUPFAM" id="SSF53474">
    <property type="entry name" value="alpha/beta-Hydrolases"/>
    <property type="match status" value="1"/>
</dbReference>
<organism evidence="5 6">
    <name type="scientific">Clostridium amylolyticum</name>
    <dbReference type="NCBI Taxonomy" id="1121298"/>
    <lineage>
        <taxon>Bacteria</taxon>
        <taxon>Bacillati</taxon>
        <taxon>Bacillota</taxon>
        <taxon>Clostridia</taxon>
        <taxon>Eubacteriales</taxon>
        <taxon>Clostridiaceae</taxon>
        <taxon>Clostridium</taxon>
    </lineage>
</organism>
<comment type="similarity">
    <text evidence="1">Belongs to the peptidase S9C family.</text>
</comment>
<protein>
    <submittedName>
        <fullName evidence="5">Dipeptidyl aminopeptidase/acylaminoacyl peptidase</fullName>
    </submittedName>
</protein>
<dbReference type="EMBL" id="FQZO01000012">
    <property type="protein sequence ID" value="SHJ97845.1"/>
    <property type="molecule type" value="Genomic_DNA"/>
</dbReference>
<dbReference type="PANTHER" id="PTHR42776:SF27">
    <property type="entry name" value="DIPEPTIDYL PEPTIDASE FAMILY MEMBER 6"/>
    <property type="match status" value="1"/>
</dbReference>